<proteinExistence type="predicted"/>
<keyword evidence="10" id="KW-1185">Reference proteome</keyword>
<dbReference type="Proteomes" id="UP000748531">
    <property type="component" value="Unassembled WGS sequence"/>
</dbReference>
<dbReference type="Gene3D" id="3.30.1490.490">
    <property type="match status" value="1"/>
</dbReference>
<feature type="domain" description="Zinc finger C2H2 LYAR-type" evidence="8">
    <location>
        <begin position="31"/>
        <end position="58"/>
    </location>
</feature>
<reference evidence="9" key="1">
    <citation type="submission" date="2019-05" db="EMBL/GenBank/DDBJ databases">
        <title>Annotation for the trematode Paragonimus heterotremus.</title>
        <authorList>
            <person name="Choi Y.-J."/>
        </authorList>
    </citation>
    <scope>NUCLEOTIDE SEQUENCE</scope>
    <source>
        <strain evidence="9">LC</strain>
    </source>
</reference>
<dbReference type="OrthoDB" id="21474at2759"/>
<dbReference type="GO" id="GO:0005730">
    <property type="term" value="C:nucleolus"/>
    <property type="evidence" value="ECO:0007669"/>
    <property type="project" value="TreeGrafter"/>
</dbReference>
<evidence type="ECO:0000256" key="6">
    <source>
        <dbReference type="ARBA" id="ARBA00023242"/>
    </source>
</evidence>
<dbReference type="PANTHER" id="PTHR13100">
    <property type="entry name" value="CELL GROWTH-REGULATING NUCLEOLAR PROTEIN LYAR"/>
    <property type="match status" value="1"/>
</dbReference>
<comment type="caution">
    <text evidence="9">The sequence shown here is derived from an EMBL/GenBank/DDBJ whole genome shotgun (WGS) entry which is preliminary data.</text>
</comment>
<evidence type="ECO:0000313" key="9">
    <source>
        <dbReference type="EMBL" id="KAF5404251.1"/>
    </source>
</evidence>
<dbReference type="InterPro" id="IPR036236">
    <property type="entry name" value="Znf_C2H2_sf"/>
</dbReference>
<dbReference type="GO" id="GO:0008270">
    <property type="term" value="F:zinc ion binding"/>
    <property type="evidence" value="ECO:0007669"/>
    <property type="project" value="UniProtKB-KW"/>
</dbReference>
<dbReference type="GO" id="GO:0006364">
    <property type="term" value="P:rRNA processing"/>
    <property type="evidence" value="ECO:0007669"/>
    <property type="project" value="TreeGrafter"/>
</dbReference>
<name>A0A8J4TLL1_9TREM</name>
<keyword evidence="6" id="KW-0539">Nucleus</keyword>
<keyword evidence="5" id="KW-0862">Zinc</keyword>
<evidence type="ECO:0000256" key="4">
    <source>
        <dbReference type="ARBA" id="ARBA00022771"/>
    </source>
</evidence>
<dbReference type="GO" id="GO:0000122">
    <property type="term" value="P:negative regulation of transcription by RNA polymerase II"/>
    <property type="evidence" value="ECO:0007669"/>
    <property type="project" value="TreeGrafter"/>
</dbReference>
<dbReference type="InterPro" id="IPR014898">
    <property type="entry name" value="Znf_C2H2_LYAR"/>
</dbReference>
<dbReference type="GO" id="GO:0003677">
    <property type="term" value="F:DNA binding"/>
    <property type="evidence" value="ECO:0007669"/>
    <property type="project" value="InterPro"/>
</dbReference>
<dbReference type="AlphaFoldDB" id="A0A8J4TLL1"/>
<comment type="subcellular location">
    <subcellularLocation>
        <location evidence="1">Nucleus</location>
    </subcellularLocation>
</comment>
<evidence type="ECO:0000256" key="5">
    <source>
        <dbReference type="ARBA" id="ARBA00022833"/>
    </source>
</evidence>
<dbReference type="Pfam" id="PF08790">
    <property type="entry name" value="zf-LYAR"/>
    <property type="match status" value="1"/>
</dbReference>
<evidence type="ECO:0000256" key="1">
    <source>
        <dbReference type="ARBA" id="ARBA00004123"/>
    </source>
</evidence>
<keyword evidence="4 7" id="KW-0863">Zinc-finger</keyword>
<dbReference type="EMBL" id="LUCH01000820">
    <property type="protein sequence ID" value="KAF5404251.1"/>
    <property type="molecule type" value="Genomic_DNA"/>
</dbReference>
<dbReference type="InterPro" id="IPR039999">
    <property type="entry name" value="LYAR"/>
</dbReference>
<evidence type="ECO:0000313" key="10">
    <source>
        <dbReference type="Proteomes" id="UP000748531"/>
    </source>
</evidence>
<evidence type="ECO:0000256" key="7">
    <source>
        <dbReference type="PROSITE-ProRule" id="PRU01145"/>
    </source>
</evidence>
<keyword evidence="3" id="KW-0677">Repeat</keyword>
<gene>
    <name evidence="9" type="ORF">PHET_02208</name>
</gene>
<dbReference type="PANTHER" id="PTHR13100:SF10">
    <property type="entry name" value="CELL GROWTH-REGULATING NUCLEOLAR PROTEIN"/>
    <property type="match status" value="1"/>
</dbReference>
<accession>A0A8J4TLL1</accession>
<protein>
    <recommendedName>
        <fullName evidence="8">Zinc finger C2H2 LYAR-type domain-containing protein</fullName>
    </recommendedName>
</protein>
<evidence type="ECO:0000259" key="8">
    <source>
        <dbReference type="Pfam" id="PF08790"/>
    </source>
</evidence>
<keyword evidence="2" id="KW-0479">Metal-binding</keyword>
<sequence>MVVFLCPICNDSLRKSHVEAHFHRCRGCTAVSCMDCHKEFDKSSFKTHTSCITESEKYDKMHASLKKNGSTKQELWTSAVKNAIRSCNIQDNFMRKVLNDLESCNNLPCKKPKFEVCQLDEKKEPLTEPKNKRFCADAVCSESLDLNGSVAGYQSPNFNPSFSIKKALRQLLKECDSPTPFSELRPKLYSLYLASVPPTSTTKTKKQFKQSLLSILSSGKYGQYSPTDGLVYTSKSPTHTAVENNKGETDKASQTTVCDLDESVVEQPALGISQLAWDIVNENGKRIRLTKLRKQLLSRYSTMQDGVGKRLTDEKLQRRLNKVLASDCLLTLSDDCKYVMLKDQ</sequence>
<dbReference type="PROSITE" id="PS51804">
    <property type="entry name" value="ZF_C2HC_LYAR"/>
    <property type="match status" value="1"/>
</dbReference>
<evidence type="ECO:0000256" key="2">
    <source>
        <dbReference type="ARBA" id="ARBA00022723"/>
    </source>
</evidence>
<organism evidence="9 10">
    <name type="scientific">Paragonimus heterotremus</name>
    <dbReference type="NCBI Taxonomy" id="100268"/>
    <lineage>
        <taxon>Eukaryota</taxon>
        <taxon>Metazoa</taxon>
        <taxon>Spiralia</taxon>
        <taxon>Lophotrochozoa</taxon>
        <taxon>Platyhelminthes</taxon>
        <taxon>Trematoda</taxon>
        <taxon>Digenea</taxon>
        <taxon>Plagiorchiida</taxon>
        <taxon>Troglotremata</taxon>
        <taxon>Troglotrematidae</taxon>
        <taxon>Paragonimus</taxon>
    </lineage>
</organism>
<evidence type="ECO:0000256" key="3">
    <source>
        <dbReference type="ARBA" id="ARBA00022737"/>
    </source>
</evidence>
<dbReference type="SUPFAM" id="SSF57667">
    <property type="entry name" value="beta-beta-alpha zinc fingers"/>
    <property type="match status" value="2"/>
</dbReference>